<dbReference type="AlphaFoldDB" id="A0A1I5V1Q7"/>
<dbReference type="RefSeq" id="WP_175497467.1">
    <property type="nucleotide sequence ID" value="NZ_FOXV01000001.1"/>
</dbReference>
<evidence type="ECO:0000313" key="2">
    <source>
        <dbReference type="EMBL" id="SFQ01411.1"/>
    </source>
</evidence>
<dbReference type="Proteomes" id="UP000243106">
    <property type="component" value="Unassembled WGS sequence"/>
</dbReference>
<reference evidence="3" key="1">
    <citation type="submission" date="2016-10" db="EMBL/GenBank/DDBJ databases">
        <authorList>
            <person name="Varghese N."/>
            <person name="Submissions S."/>
        </authorList>
    </citation>
    <scope>NUCLEOTIDE SEQUENCE [LARGE SCALE GENOMIC DNA]</scope>
    <source>
        <strain evidence="3">JCM 10271</strain>
    </source>
</reference>
<evidence type="ECO:0000313" key="3">
    <source>
        <dbReference type="Proteomes" id="UP000243106"/>
    </source>
</evidence>
<sequence length="140" mass="15188">MADNAIDTLQDALTLTVDAEAGYETMVSRAEPEFRHVAVRFREAHNKHADQLAAIITAHGGEPDRDGGVFSMVNRAVVSLRSAFDEIDANVMKQVADGEEHIIEALGKAGDSLPEGRDLAEVRAMQAELRELLNDAPGQH</sequence>
<name>A0A1I5V1Q7_9RHOB</name>
<gene>
    <name evidence="2" type="ORF">SAMN05421853_101284</name>
</gene>
<dbReference type="Gene3D" id="1.20.1260.10">
    <property type="match status" value="1"/>
</dbReference>
<proteinExistence type="predicted"/>
<dbReference type="EMBL" id="FOXV01000001">
    <property type="protein sequence ID" value="SFQ01411.1"/>
    <property type="molecule type" value="Genomic_DNA"/>
</dbReference>
<feature type="domain" description="DUF2383" evidence="1">
    <location>
        <begin position="5"/>
        <end position="109"/>
    </location>
</feature>
<dbReference type="InterPro" id="IPR019052">
    <property type="entry name" value="DUF2383"/>
</dbReference>
<dbReference type="STRING" id="93684.SAMN05421853_101284"/>
<evidence type="ECO:0000259" key="1">
    <source>
        <dbReference type="Pfam" id="PF09537"/>
    </source>
</evidence>
<dbReference type="Pfam" id="PF09537">
    <property type="entry name" value="DUF2383"/>
    <property type="match status" value="1"/>
</dbReference>
<dbReference type="SUPFAM" id="SSF47240">
    <property type="entry name" value="Ferritin-like"/>
    <property type="match status" value="1"/>
</dbReference>
<organism evidence="2 3">
    <name type="scientific">Roseivivax halotolerans</name>
    <dbReference type="NCBI Taxonomy" id="93684"/>
    <lineage>
        <taxon>Bacteria</taxon>
        <taxon>Pseudomonadati</taxon>
        <taxon>Pseudomonadota</taxon>
        <taxon>Alphaproteobacteria</taxon>
        <taxon>Rhodobacterales</taxon>
        <taxon>Roseobacteraceae</taxon>
        <taxon>Roseivivax</taxon>
    </lineage>
</organism>
<dbReference type="InterPro" id="IPR012347">
    <property type="entry name" value="Ferritin-like"/>
</dbReference>
<keyword evidence="3" id="KW-1185">Reference proteome</keyword>
<dbReference type="InterPro" id="IPR009078">
    <property type="entry name" value="Ferritin-like_SF"/>
</dbReference>
<protein>
    <recommendedName>
        <fullName evidence="1">DUF2383 domain-containing protein</fullName>
    </recommendedName>
</protein>
<accession>A0A1I5V1Q7</accession>